<keyword evidence="3" id="KW-1185">Reference proteome</keyword>
<dbReference type="Proteomes" id="UP001519331">
    <property type="component" value="Unassembled WGS sequence"/>
</dbReference>
<accession>A0ABS4T137</accession>
<reference evidence="2 3" key="1">
    <citation type="submission" date="2021-03" db="EMBL/GenBank/DDBJ databases">
        <title>Sequencing the genomes of 1000 actinobacteria strains.</title>
        <authorList>
            <person name="Klenk H.-P."/>
        </authorList>
    </citation>
    <scope>NUCLEOTIDE SEQUENCE [LARGE SCALE GENOMIC DNA]</scope>
    <source>
        <strain evidence="2 3">DSM 12544</strain>
    </source>
</reference>
<dbReference type="InterPro" id="IPR045443">
    <property type="entry name" value="DUF6504"/>
</dbReference>
<evidence type="ECO:0000313" key="2">
    <source>
        <dbReference type="EMBL" id="MBP2318165.1"/>
    </source>
</evidence>
<protein>
    <recommendedName>
        <fullName evidence="1">DUF6504 domain-containing protein</fullName>
    </recommendedName>
</protein>
<evidence type="ECO:0000313" key="3">
    <source>
        <dbReference type="Proteomes" id="UP001519331"/>
    </source>
</evidence>
<comment type="caution">
    <text evidence="2">The sequence shown here is derived from an EMBL/GenBank/DDBJ whole genome shotgun (WGS) entry which is preliminary data.</text>
</comment>
<evidence type="ECO:0000259" key="1">
    <source>
        <dbReference type="Pfam" id="PF20114"/>
    </source>
</evidence>
<name>A0ABS4T137_9MICC</name>
<dbReference type="Pfam" id="PF20114">
    <property type="entry name" value="DUF6504"/>
    <property type="match status" value="1"/>
</dbReference>
<dbReference type="RefSeq" id="WP_210048497.1">
    <property type="nucleotide sequence ID" value="NZ_JAGINX010000001.1"/>
</dbReference>
<sequence length="99" mass="11083">MSADPAAQEEMATVWADEAGVPLRLVWSGRRFTVTGQPIQWFDRRPWWTTAGRAPAGQAADVLEQPMWQVRAQAHDGQILIFDLIASSGMQWPITGIYD</sequence>
<feature type="domain" description="DUF6504" evidence="1">
    <location>
        <begin position="13"/>
        <end position="84"/>
    </location>
</feature>
<organism evidence="2 3">
    <name type="scientific">Nesterenkonia lacusekhoensis</name>
    <dbReference type="NCBI Taxonomy" id="150832"/>
    <lineage>
        <taxon>Bacteria</taxon>
        <taxon>Bacillati</taxon>
        <taxon>Actinomycetota</taxon>
        <taxon>Actinomycetes</taxon>
        <taxon>Micrococcales</taxon>
        <taxon>Micrococcaceae</taxon>
        <taxon>Nesterenkonia</taxon>
    </lineage>
</organism>
<gene>
    <name evidence="2" type="ORF">JOF45_001184</name>
</gene>
<proteinExistence type="predicted"/>
<dbReference type="EMBL" id="JAGINX010000001">
    <property type="protein sequence ID" value="MBP2318165.1"/>
    <property type="molecule type" value="Genomic_DNA"/>
</dbReference>